<dbReference type="PROSITE" id="PS51257">
    <property type="entry name" value="PROKAR_LIPOPROTEIN"/>
    <property type="match status" value="1"/>
</dbReference>
<accession>A0A0M8MK08</accession>
<protein>
    <recommendedName>
        <fullName evidence="1">YARHG domain-containing protein</fullName>
    </recommendedName>
</protein>
<evidence type="ECO:0000259" key="1">
    <source>
        <dbReference type="SMART" id="SM01324"/>
    </source>
</evidence>
<evidence type="ECO:0000313" key="2">
    <source>
        <dbReference type="EMBL" id="KOS07781.1"/>
    </source>
</evidence>
<dbReference type="OrthoDB" id="353549at2"/>
<name>A0A0M8MK08_9FLAO</name>
<sequence>MKKILTLVLLAPLFFSCKEEAKQTKQIAEVVETDNKEDYYGIWMGDLKPVYDAHNDSLFVPQKKITLKINRIVGDVVYGHSIIDGIQRPLRGKMTNKDGDTVLFTLDEPGTLDNDGRYELELLKGSFMEGQHVLFKESASTTQVKTLRLSHRQFVYNPNFMLSDEVELVDWDNPKTEKVAYDMDESDEASANGDSIPAIVNDTIDDEEYIEIEEYYRTASDQVFKINGSTTKLKEEDLKNLRKLDLEIIRNSIFARHGLAFKTPTVRSFFEASYWYVPISDDVNKELTALEKQNIVLLKRLEEYAEDHYDSFGR</sequence>
<dbReference type="InterPro" id="IPR038434">
    <property type="entry name" value="YARHG_sf"/>
</dbReference>
<dbReference type="STRING" id="1202724.AM493_18280"/>
<dbReference type="AlphaFoldDB" id="A0A0M8MK08"/>
<dbReference type="Pfam" id="PF13308">
    <property type="entry name" value="YARHG"/>
    <property type="match status" value="1"/>
</dbReference>
<dbReference type="RefSeq" id="WP_054409497.1">
    <property type="nucleotide sequence ID" value="NZ_FOYA01000002.1"/>
</dbReference>
<dbReference type="SMART" id="SM01324">
    <property type="entry name" value="YARHG"/>
    <property type="match status" value="1"/>
</dbReference>
<dbReference type="Gene3D" id="1.20.58.1690">
    <property type="match status" value="1"/>
</dbReference>
<organism evidence="2 3">
    <name type="scientific">Flavobacterium akiainvivens</name>
    <dbReference type="NCBI Taxonomy" id="1202724"/>
    <lineage>
        <taxon>Bacteria</taxon>
        <taxon>Pseudomonadati</taxon>
        <taxon>Bacteroidota</taxon>
        <taxon>Flavobacteriia</taxon>
        <taxon>Flavobacteriales</taxon>
        <taxon>Flavobacteriaceae</taxon>
        <taxon>Flavobacterium</taxon>
    </lineage>
</organism>
<dbReference type="EMBL" id="LIYD01000005">
    <property type="protein sequence ID" value="KOS07781.1"/>
    <property type="molecule type" value="Genomic_DNA"/>
</dbReference>
<comment type="caution">
    <text evidence="2">The sequence shown here is derived from an EMBL/GenBank/DDBJ whole genome shotgun (WGS) entry which is preliminary data.</text>
</comment>
<proteinExistence type="predicted"/>
<gene>
    <name evidence="2" type="ORF">AM493_18280</name>
</gene>
<dbReference type="InterPro" id="IPR025582">
    <property type="entry name" value="YARHG_dom"/>
</dbReference>
<keyword evidence="3" id="KW-1185">Reference proteome</keyword>
<dbReference type="PATRIC" id="fig|1202724.3.peg.3796"/>
<dbReference type="Proteomes" id="UP000037755">
    <property type="component" value="Unassembled WGS sequence"/>
</dbReference>
<reference evidence="2 3" key="1">
    <citation type="submission" date="2015-08" db="EMBL/GenBank/DDBJ databases">
        <title>Whole genome sequence of Flavobacterium akiainvivens IK-1T, from decaying Wikstroemia oahuensis, an endemic Hawaiian shrub.</title>
        <authorList>
            <person name="Wan X."/>
            <person name="Hou S."/>
            <person name="Saito J."/>
            <person name="Donachie S."/>
        </authorList>
    </citation>
    <scope>NUCLEOTIDE SEQUENCE [LARGE SCALE GENOMIC DNA]</scope>
    <source>
        <strain evidence="2 3">IK-1</strain>
    </source>
</reference>
<evidence type="ECO:0000313" key="3">
    <source>
        <dbReference type="Proteomes" id="UP000037755"/>
    </source>
</evidence>
<feature type="domain" description="YARHG" evidence="1">
    <location>
        <begin position="222"/>
        <end position="303"/>
    </location>
</feature>